<dbReference type="Gene3D" id="1.20.1290.10">
    <property type="entry name" value="AhpD-like"/>
    <property type="match status" value="1"/>
</dbReference>
<dbReference type="InterPro" id="IPR052999">
    <property type="entry name" value="PTS1_Protein"/>
</dbReference>
<accession>K0KLN2</accession>
<dbReference type="EMBL" id="CAIF01000040">
    <property type="protein sequence ID" value="CCH42254.1"/>
    <property type="molecule type" value="Genomic_DNA"/>
</dbReference>
<name>K0KLN2_WICCF</name>
<feature type="domain" description="Carboxymuconolactone decarboxylase-like" evidence="1">
    <location>
        <begin position="208"/>
        <end position="273"/>
    </location>
</feature>
<dbReference type="GO" id="GO:0051920">
    <property type="term" value="F:peroxiredoxin activity"/>
    <property type="evidence" value="ECO:0007669"/>
    <property type="project" value="InterPro"/>
</dbReference>
<evidence type="ECO:0000313" key="3">
    <source>
        <dbReference type="Proteomes" id="UP000009328"/>
    </source>
</evidence>
<evidence type="ECO:0000259" key="1">
    <source>
        <dbReference type="Pfam" id="PF02627"/>
    </source>
</evidence>
<sequence>MTILTPARLAQLSSFPLLKNSWYFIAAATLSVCNQPKDVSLLVHYALREKQNELGGHDSDPVKSFEYAQSRINLIKRLNIEGDQSTIAKTKVENLYNIHEETNFKSQFNIAQLSRESVLKSIALGGIPKAINTLMYLKTTTPTELHELKTKRNFDISNTQFIRNRGQDFWNQVYGKVSTRIINQMETAYPDLWQYAKNHIYSPLLSYNDILNAKETSFVIIACLVPQDVNPQLKGHLKGALNNGATEEEVEQVRQLAILVSEWSGIKWTEEVAKLKPKSKL</sequence>
<dbReference type="FunCoup" id="K0KLN2">
    <property type="interactions" value="17"/>
</dbReference>
<dbReference type="SUPFAM" id="SSF69118">
    <property type="entry name" value="AhpD-like"/>
    <property type="match status" value="1"/>
</dbReference>
<dbReference type="HOGENOM" id="CLU_065389_3_0_1"/>
<dbReference type="PANTHER" id="PTHR28180:SF2">
    <property type="entry name" value="PEROXISOMAL PROTEIN 2"/>
    <property type="match status" value="1"/>
</dbReference>
<dbReference type="InParanoid" id="K0KLN2"/>
<protein>
    <recommendedName>
        <fullName evidence="1">Carboxymuconolactone decarboxylase-like domain-containing protein</fullName>
    </recommendedName>
</protein>
<dbReference type="InterPro" id="IPR029032">
    <property type="entry name" value="AhpD-like"/>
</dbReference>
<evidence type="ECO:0000313" key="2">
    <source>
        <dbReference type="EMBL" id="CCH42254.1"/>
    </source>
</evidence>
<dbReference type="AlphaFoldDB" id="K0KLN2"/>
<keyword evidence="3" id="KW-1185">Reference proteome</keyword>
<organism evidence="2 3">
    <name type="scientific">Wickerhamomyces ciferrii (strain ATCC 14091 / BCRC 22168 / CBS 111 / JCM 3599 / NBRC 0793 / NRRL Y-1031 F-60-10)</name>
    <name type="common">Yeast</name>
    <name type="synonym">Pichia ciferrii</name>
    <dbReference type="NCBI Taxonomy" id="1206466"/>
    <lineage>
        <taxon>Eukaryota</taxon>
        <taxon>Fungi</taxon>
        <taxon>Dikarya</taxon>
        <taxon>Ascomycota</taxon>
        <taxon>Saccharomycotina</taxon>
        <taxon>Saccharomycetes</taxon>
        <taxon>Phaffomycetales</taxon>
        <taxon>Wickerhamomycetaceae</taxon>
        <taxon>Wickerhamomyces</taxon>
    </lineage>
</organism>
<dbReference type="eggNOG" id="ENOG502RCP9">
    <property type="taxonomic scope" value="Eukaryota"/>
</dbReference>
<dbReference type="PANTHER" id="PTHR28180">
    <property type="entry name" value="CONSERVED MITOCHONDRIAL PROTEIN-RELATED"/>
    <property type="match status" value="1"/>
</dbReference>
<comment type="caution">
    <text evidence="2">The sequence shown here is derived from an EMBL/GenBank/DDBJ whole genome shotgun (WGS) entry which is preliminary data.</text>
</comment>
<reference evidence="2 3" key="1">
    <citation type="journal article" date="2012" name="Eukaryot. Cell">
        <title>Draft genome sequence of Wickerhamomyces ciferrii NRRL Y-1031 F-60-10.</title>
        <authorList>
            <person name="Schneider J."/>
            <person name="Andrea H."/>
            <person name="Blom J."/>
            <person name="Jaenicke S."/>
            <person name="Ruckert C."/>
            <person name="Schorsch C."/>
            <person name="Szczepanowski R."/>
            <person name="Farwick M."/>
            <person name="Goesmann A."/>
            <person name="Puhler A."/>
            <person name="Schaffer S."/>
            <person name="Tauch A."/>
            <person name="Kohler T."/>
            <person name="Brinkrolf K."/>
        </authorList>
    </citation>
    <scope>NUCLEOTIDE SEQUENCE [LARGE SCALE GENOMIC DNA]</scope>
    <source>
        <strain evidence="3">ATCC 14091 / BCRC 22168 / CBS 111 / JCM 3599 / NBRC 0793 / NRRL Y-1031 F-60-10</strain>
    </source>
</reference>
<gene>
    <name evidence="2" type="ORF">BN7_1798</name>
</gene>
<dbReference type="Proteomes" id="UP000009328">
    <property type="component" value="Unassembled WGS sequence"/>
</dbReference>
<proteinExistence type="predicted"/>
<dbReference type="InterPro" id="IPR003779">
    <property type="entry name" value="CMD-like"/>
</dbReference>
<dbReference type="STRING" id="1206466.K0KLN2"/>
<dbReference type="Pfam" id="PF02627">
    <property type="entry name" value="CMD"/>
    <property type="match status" value="1"/>
</dbReference>